<dbReference type="Proteomes" id="UP001596483">
    <property type="component" value="Unassembled WGS sequence"/>
</dbReference>
<evidence type="ECO:0000256" key="2">
    <source>
        <dbReference type="SAM" id="SignalP"/>
    </source>
</evidence>
<feature type="chain" id="PRO_5045221417" description="YusW-like protein" evidence="2">
    <location>
        <begin position="21"/>
        <end position="183"/>
    </location>
</feature>
<keyword evidence="2" id="KW-0732">Signal</keyword>
<dbReference type="PROSITE" id="PS51257">
    <property type="entry name" value="PROKAR_LIPOPROTEIN"/>
    <property type="match status" value="1"/>
</dbReference>
<dbReference type="RefSeq" id="WP_157297332.1">
    <property type="nucleotide sequence ID" value="NZ_JBHTCT010000011.1"/>
</dbReference>
<organism evidence="3 4">
    <name type="scientific">Bhargavaea changchunensis</name>
    <dbReference type="NCBI Taxonomy" id="2134037"/>
    <lineage>
        <taxon>Bacteria</taxon>
        <taxon>Bacillati</taxon>
        <taxon>Bacillota</taxon>
        <taxon>Bacilli</taxon>
        <taxon>Bacillales</taxon>
        <taxon>Caryophanaceae</taxon>
        <taxon>Bhargavaea</taxon>
    </lineage>
</organism>
<keyword evidence="4" id="KW-1185">Reference proteome</keyword>
<feature type="compositionally biased region" description="Acidic residues" evidence="1">
    <location>
        <begin position="36"/>
        <end position="46"/>
    </location>
</feature>
<reference evidence="4" key="1">
    <citation type="journal article" date="2019" name="Int. J. Syst. Evol. Microbiol.">
        <title>The Global Catalogue of Microorganisms (GCM) 10K type strain sequencing project: providing services to taxonomists for standard genome sequencing and annotation.</title>
        <authorList>
            <consortium name="The Broad Institute Genomics Platform"/>
            <consortium name="The Broad Institute Genome Sequencing Center for Infectious Disease"/>
            <person name="Wu L."/>
            <person name="Ma J."/>
        </authorList>
    </citation>
    <scope>NUCLEOTIDE SEQUENCE [LARGE SCALE GENOMIC DNA]</scope>
    <source>
        <strain evidence="4">JCM 4738</strain>
    </source>
</reference>
<evidence type="ECO:0008006" key="5">
    <source>
        <dbReference type="Google" id="ProtNLM"/>
    </source>
</evidence>
<evidence type="ECO:0000256" key="1">
    <source>
        <dbReference type="SAM" id="MobiDB-lite"/>
    </source>
</evidence>
<evidence type="ECO:0000313" key="3">
    <source>
        <dbReference type="EMBL" id="MFC7364496.1"/>
    </source>
</evidence>
<comment type="caution">
    <text evidence="3">The sequence shown here is derived from an EMBL/GenBank/DDBJ whole genome shotgun (WGS) entry which is preliminary data.</text>
</comment>
<dbReference type="EMBL" id="JBHTCT010000011">
    <property type="protein sequence ID" value="MFC7364496.1"/>
    <property type="molecule type" value="Genomic_DNA"/>
</dbReference>
<gene>
    <name evidence="3" type="ORF">ACFQQH_05065</name>
</gene>
<proteinExistence type="predicted"/>
<accession>A0ABW2NEK7</accession>
<feature type="region of interest" description="Disordered" evidence="1">
    <location>
        <begin position="19"/>
        <end position="53"/>
    </location>
</feature>
<sequence>MNKWLIALLMGSAVTLSACGSTEEGSEDEANKNDASEEQAPAEEATDEKATEDKADEAFSKEYNEVIVDNENIKATLVKAEHIIDKEWDEEKFNVTFEVENKRDDTLEFQANEVSADGKMVDDMMLNMSQEVAGGKLADAVLTIENYEGDLPSLEENIEMVLHVFSWDDMDFTEDHPVTIDLK</sequence>
<feature type="signal peptide" evidence="2">
    <location>
        <begin position="1"/>
        <end position="20"/>
    </location>
</feature>
<name>A0ABW2NEK7_9BACL</name>
<evidence type="ECO:0000313" key="4">
    <source>
        <dbReference type="Proteomes" id="UP001596483"/>
    </source>
</evidence>
<protein>
    <recommendedName>
        <fullName evidence="5">YusW-like protein</fullName>
    </recommendedName>
</protein>